<dbReference type="PANTHER" id="PTHR31793:SF27">
    <property type="entry name" value="NOVEL THIOESTERASE SUPERFAMILY DOMAIN AND SAPOSIN A-TYPE DOMAIN CONTAINING PROTEIN (0610012H03RIK)"/>
    <property type="match status" value="1"/>
</dbReference>
<accession>A0A0A7EKT0</accession>
<dbReference type="Proteomes" id="UP000030341">
    <property type="component" value="Chromosome 2"/>
</dbReference>
<dbReference type="STRING" id="1348114.OM33_19565"/>
<dbReference type="SUPFAM" id="SSF54637">
    <property type="entry name" value="Thioesterase/thiol ester dehydrase-isomerase"/>
    <property type="match status" value="1"/>
</dbReference>
<dbReference type="HOGENOM" id="CLU_101141_3_0_6"/>
<dbReference type="Gene3D" id="3.10.129.10">
    <property type="entry name" value="Hotdog Thioesterase"/>
    <property type="match status" value="1"/>
</dbReference>
<proteinExistence type="inferred from homology"/>
<dbReference type="CDD" id="cd00586">
    <property type="entry name" value="4HBT"/>
    <property type="match status" value="1"/>
</dbReference>
<comment type="similarity">
    <text evidence="1">Belongs to the 4-hydroxybenzoyl-CoA thioesterase family.</text>
</comment>
<dbReference type="InterPro" id="IPR050563">
    <property type="entry name" value="4-hydroxybenzoyl-CoA_TE"/>
</dbReference>
<dbReference type="Pfam" id="PF13279">
    <property type="entry name" value="4HBT_2"/>
    <property type="match status" value="1"/>
</dbReference>
<keyword evidence="2" id="KW-0378">Hydrolase</keyword>
<evidence type="ECO:0000313" key="3">
    <source>
        <dbReference type="EMBL" id="AIY67254.1"/>
    </source>
</evidence>
<evidence type="ECO:0000256" key="1">
    <source>
        <dbReference type="ARBA" id="ARBA00005953"/>
    </source>
</evidence>
<keyword evidence="4" id="KW-1185">Reference proteome</keyword>
<reference evidence="3 4" key="1">
    <citation type="submission" date="2014-11" db="EMBL/GenBank/DDBJ databases">
        <title>Complete Genome Sequence of Pseudoalteromonas sp. Strain OCN003 Isolated from Kaneohe Bay, Oahu, Hawaii.</title>
        <authorList>
            <person name="Beurmann S."/>
            <person name="Videau P."/>
            <person name="Ushijima B."/>
            <person name="Smith A.M."/>
            <person name="Aeby G.S."/>
            <person name="Callahan S.M."/>
            <person name="Belcaid M."/>
        </authorList>
    </citation>
    <scope>NUCLEOTIDE SEQUENCE [LARGE SCALE GENOMIC DNA]</scope>
    <source>
        <strain evidence="3 4">OCN003</strain>
    </source>
</reference>
<sequence length="143" mass="16626">MNNRNAILTKHVEIDVPFHDCDPMQVVWHGNYARYFEVARCALLREFDYDYDEMAESGFMWPIIDMRCKYIKPARFRQTIVVSAYLKEYENRLKIDYIITCKDTGAKLTKGYSIQVAVSISDGEMQYVSPPALIEKLAKVINA</sequence>
<dbReference type="KEGG" id="pseo:OM33_19565"/>
<dbReference type="EMBL" id="CP009889">
    <property type="protein sequence ID" value="AIY67254.1"/>
    <property type="molecule type" value="Genomic_DNA"/>
</dbReference>
<gene>
    <name evidence="3" type="ORF">OM33_19565</name>
</gene>
<dbReference type="InterPro" id="IPR029069">
    <property type="entry name" value="HotDog_dom_sf"/>
</dbReference>
<dbReference type="AlphaFoldDB" id="A0A0A7EKT0"/>
<dbReference type="OrthoDB" id="9800856at2"/>
<organism evidence="3 4">
    <name type="scientific">Pseudoalteromonas piratica</name>
    <dbReference type="NCBI Taxonomy" id="1348114"/>
    <lineage>
        <taxon>Bacteria</taxon>
        <taxon>Pseudomonadati</taxon>
        <taxon>Pseudomonadota</taxon>
        <taxon>Gammaproteobacteria</taxon>
        <taxon>Alteromonadales</taxon>
        <taxon>Pseudoalteromonadaceae</taxon>
        <taxon>Pseudoalteromonas</taxon>
    </lineage>
</organism>
<protein>
    <submittedName>
        <fullName evidence="3">Thioesterase</fullName>
    </submittedName>
</protein>
<dbReference type="GO" id="GO:0047617">
    <property type="term" value="F:fatty acyl-CoA hydrolase activity"/>
    <property type="evidence" value="ECO:0007669"/>
    <property type="project" value="TreeGrafter"/>
</dbReference>
<evidence type="ECO:0000256" key="2">
    <source>
        <dbReference type="ARBA" id="ARBA00022801"/>
    </source>
</evidence>
<dbReference type="InterPro" id="IPR006684">
    <property type="entry name" value="YbgC/YbaW"/>
</dbReference>
<dbReference type="PIRSF" id="PIRSF003230">
    <property type="entry name" value="YbgC"/>
    <property type="match status" value="1"/>
</dbReference>
<name>A0A0A7EKT0_9GAMM</name>
<dbReference type="RefSeq" id="WP_040136091.1">
    <property type="nucleotide sequence ID" value="NZ_CP009889.1"/>
</dbReference>
<dbReference type="eggNOG" id="COG0824">
    <property type="taxonomic scope" value="Bacteria"/>
</dbReference>
<dbReference type="PANTHER" id="PTHR31793">
    <property type="entry name" value="4-HYDROXYBENZOYL-COA THIOESTERASE FAMILY MEMBER"/>
    <property type="match status" value="1"/>
</dbReference>
<evidence type="ECO:0000313" key="4">
    <source>
        <dbReference type="Proteomes" id="UP000030341"/>
    </source>
</evidence>